<dbReference type="GO" id="GO:0051301">
    <property type="term" value="P:cell division"/>
    <property type="evidence" value="ECO:0007669"/>
    <property type="project" value="UniProtKB-KW"/>
</dbReference>
<keyword evidence="1" id="KW-0131">Cell cycle</keyword>
<dbReference type="InterPro" id="IPR023833">
    <property type="entry name" value="Signal_pept_SipW-depend-type"/>
</dbReference>
<evidence type="ECO:0000313" key="1">
    <source>
        <dbReference type="EMBL" id="RSD26759.1"/>
    </source>
</evidence>
<evidence type="ECO:0000313" key="2">
    <source>
        <dbReference type="Proteomes" id="UP000279911"/>
    </source>
</evidence>
<keyword evidence="1" id="KW-0132">Cell division</keyword>
<reference evidence="2" key="1">
    <citation type="submission" date="2018-12" db="EMBL/GenBank/DDBJ databases">
        <title>Bacillus chawlae sp. nov., Bacillus glennii sp. nov., and Bacillus saganii sp. nov. Isolated from the Vehicle Assembly Building at Kennedy Space Center where the Viking Spacecraft were Assembled.</title>
        <authorList>
            <person name="Seuylemezian A."/>
            <person name="Vaishampayan P."/>
        </authorList>
    </citation>
    <scope>NUCLEOTIDE SEQUENCE [LARGE SCALE GENOMIC DNA]</scope>
    <source>
        <strain evidence="2">DSM 13966</strain>
    </source>
</reference>
<gene>
    <name evidence="1" type="ORF">EJA10_12915</name>
</gene>
<name>A0A427TQT9_9BACI</name>
<proteinExistence type="predicted"/>
<comment type="caution">
    <text evidence="1">The sequence shown here is derived from an EMBL/GenBank/DDBJ whole genome shotgun (WGS) entry which is preliminary data.</text>
</comment>
<protein>
    <submittedName>
        <fullName evidence="1">Cell division protein FtsN</fullName>
    </submittedName>
</protein>
<dbReference type="InterPro" id="IPR022121">
    <property type="entry name" value="Peptidase_M73_camelysin"/>
</dbReference>
<dbReference type="OrthoDB" id="2660939at2"/>
<dbReference type="Pfam" id="PF12389">
    <property type="entry name" value="Peptidase_M73"/>
    <property type="match status" value="1"/>
</dbReference>
<dbReference type="Proteomes" id="UP000279911">
    <property type="component" value="Unassembled WGS sequence"/>
</dbReference>
<dbReference type="NCBIfam" id="TIGR04088">
    <property type="entry name" value="cognate_SipW"/>
    <property type="match status" value="1"/>
</dbReference>
<organism evidence="1 2">
    <name type="scientific">Mesobacillus subterraneus</name>
    <dbReference type="NCBI Taxonomy" id="285983"/>
    <lineage>
        <taxon>Bacteria</taxon>
        <taxon>Bacillati</taxon>
        <taxon>Bacillota</taxon>
        <taxon>Bacilli</taxon>
        <taxon>Bacillales</taxon>
        <taxon>Bacillaceae</taxon>
        <taxon>Mesobacillus</taxon>
    </lineage>
</organism>
<dbReference type="RefSeq" id="WP_125480418.1">
    <property type="nucleotide sequence ID" value="NZ_RSFW01000014.1"/>
</dbReference>
<sequence>MSLKKKLGMGIATAALGFSLIGGGTFAYFNDTEQAKANFASGTIDLETNKEYWFDIDKLAPGDKMTRQLEIKNAGTLDIKKVLMDTSYQVTAGGDDHLSADDFAKQLKVVFLSSDLQVVLLDKTLYELSQMSDVEVSSYFFQNNRLPVGESDTLTMRVHFMDNGDQNRFQGDSIQVKFDLEAVQRDGVER</sequence>
<dbReference type="EMBL" id="RSFW01000014">
    <property type="protein sequence ID" value="RSD26759.1"/>
    <property type="molecule type" value="Genomic_DNA"/>
</dbReference>
<accession>A0A427TQT9</accession>
<dbReference type="AlphaFoldDB" id="A0A427TQT9"/>